<dbReference type="EMBL" id="WHUT02000001">
    <property type="protein sequence ID" value="NUB42760.1"/>
    <property type="molecule type" value="Genomic_DNA"/>
</dbReference>
<dbReference type="SUPFAM" id="SSF54523">
    <property type="entry name" value="Pili subunits"/>
    <property type="match status" value="1"/>
</dbReference>
<protein>
    <submittedName>
        <fullName evidence="2">Prepilin-type N-terminal cleavage/methylation domain-containing protein</fullName>
    </submittedName>
</protein>
<organism evidence="2 3">
    <name type="scientific">Fertoeibacter niger</name>
    <dbReference type="NCBI Taxonomy" id="2656921"/>
    <lineage>
        <taxon>Bacteria</taxon>
        <taxon>Pseudomonadati</taxon>
        <taxon>Pseudomonadota</taxon>
        <taxon>Alphaproteobacteria</taxon>
        <taxon>Rhodobacterales</taxon>
        <taxon>Paracoccaceae</taxon>
        <taxon>Fertoeibacter</taxon>
    </lineage>
</organism>
<dbReference type="Pfam" id="PF07963">
    <property type="entry name" value="N_methyl"/>
    <property type="match status" value="1"/>
</dbReference>
<feature type="transmembrane region" description="Helical" evidence="1">
    <location>
        <begin position="6"/>
        <end position="29"/>
    </location>
</feature>
<keyword evidence="3" id="KW-1185">Reference proteome</keyword>
<accession>A0A8X8GX42</accession>
<dbReference type="Gene3D" id="3.55.40.10">
    <property type="entry name" value="minor pseudopilin epsh domain"/>
    <property type="match status" value="1"/>
</dbReference>
<dbReference type="InterPro" id="IPR012902">
    <property type="entry name" value="N_methyl_site"/>
</dbReference>
<gene>
    <name evidence="2" type="ORF">GEU84_000040</name>
</gene>
<proteinExistence type="predicted"/>
<evidence type="ECO:0000313" key="3">
    <source>
        <dbReference type="Proteomes" id="UP000484076"/>
    </source>
</evidence>
<dbReference type="InterPro" id="IPR045584">
    <property type="entry name" value="Pilin-like"/>
</dbReference>
<dbReference type="RefSeq" id="WP_174539230.1">
    <property type="nucleotide sequence ID" value="NZ_WHUT02000001.1"/>
</dbReference>
<dbReference type="PROSITE" id="PS00409">
    <property type="entry name" value="PROKAR_NTER_METHYL"/>
    <property type="match status" value="1"/>
</dbReference>
<dbReference type="NCBIfam" id="TIGR02532">
    <property type="entry name" value="IV_pilin_GFxxxE"/>
    <property type="match status" value="1"/>
</dbReference>
<dbReference type="Proteomes" id="UP000484076">
    <property type="component" value="Unassembled WGS sequence"/>
</dbReference>
<dbReference type="AlphaFoldDB" id="A0A8X8GX42"/>
<name>A0A8X8GX42_9RHOB</name>
<keyword evidence="1" id="KW-0472">Membrane</keyword>
<sequence>MRPPQAGITLIEVLIVLVVIGVASGATLLGVNAADRGTGAAFEAQRLAQRLALGVDEALVAGAPLALVWDAGGYRFLRWQEDEPGWQPAAGALGARHELAGPLELSSGKADPAPVLISASATGRPQVFAITGRGAGWQVLFDGFSARAVPEGGA</sequence>
<keyword evidence="1" id="KW-1133">Transmembrane helix</keyword>
<evidence type="ECO:0000256" key="1">
    <source>
        <dbReference type="SAM" id="Phobius"/>
    </source>
</evidence>
<evidence type="ECO:0000313" key="2">
    <source>
        <dbReference type="EMBL" id="NUB42760.1"/>
    </source>
</evidence>
<comment type="caution">
    <text evidence="2">The sequence shown here is derived from an EMBL/GenBank/DDBJ whole genome shotgun (WGS) entry which is preliminary data.</text>
</comment>
<keyword evidence="1" id="KW-0812">Transmembrane</keyword>
<reference evidence="2" key="1">
    <citation type="submission" date="2020-05" db="EMBL/GenBank/DDBJ databases">
        <title>Fertoebacter nigrum gen. nov., sp. nov., a new member of the family Rhodobacteraceae.</title>
        <authorList>
            <person name="Szuroczki S."/>
            <person name="Abbaszade G."/>
            <person name="Buni D."/>
            <person name="Schumann P."/>
            <person name="Toth E."/>
        </authorList>
    </citation>
    <scope>NUCLEOTIDE SEQUENCE</scope>
    <source>
        <strain evidence="2">RG-N-1a</strain>
    </source>
</reference>